<evidence type="ECO:0000313" key="12">
    <source>
        <dbReference type="Proteomes" id="UP001500791"/>
    </source>
</evidence>
<feature type="binding site" evidence="8">
    <location>
        <begin position="135"/>
        <end position="139"/>
    </location>
    <ligand>
        <name>NADP(+)</name>
        <dbReference type="ChEBI" id="CHEBI:58349"/>
    </ligand>
</feature>
<feature type="binding site" evidence="8">
    <location>
        <position position="109"/>
    </location>
    <ligand>
        <name>shikimate</name>
        <dbReference type="ChEBI" id="CHEBI:36208"/>
    </ligand>
</feature>
<name>A0ABN0Y2N8_9CAUL</name>
<dbReference type="Gene3D" id="3.40.50.720">
    <property type="entry name" value="NAD(P)-binding Rossmann-like Domain"/>
    <property type="match status" value="1"/>
</dbReference>
<keyword evidence="12" id="KW-1185">Reference proteome</keyword>
<comment type="catalytic activity">
    <reaction evidence="7 8">
        <text>shikimate + NADP(+) = 3-dehydroshikimate + NADPH + H(+)</text>
        <dbReference type="Rhea" id="RHEA:17737"/>
        <dbReference type="ChEBI" id="CHEBI:15378"/>
        <dbReference type="ChEBI" id="CHEBI:16630"/>
        <dbReference type="ChEBI" id="CHEBI:36208"/>
        <dbReference type="ChEBI" id="CHEBI:57783"/>
        <dbReference type="ChEBI" id="CHEBI:58349"/>
        <dbReference type="EC" id="1.1.1.25"/>
    </reaction>
</comment>
<comment type="caution">
    <text evidence="11">The sequence shown here is derived from an EMBL/GenBank/DDBJ whole genome shotgun (WGS) entry which is preliminary data.</text>
</comment>
<evidence type="ECO:0000313" key="11">
    <source>
        <dbReference type="EMBL" id="GAA0381107.1"/>
    </source>
</evidence>
<evidence type="ECO:0000256" key="4">
    <source>
        <dbReference type="ARBA" id="ARBA00022857"/>
    </source>
</evidence>
<feature type="binding site" evidence="8">
    <location>
        <position position="94"/>
    </location>
    <ligand>
        <name>shikimate</name>
        <dbReference type="ChEBI" id="CHEBI:36208"/>
    </ligand>
</feature>
<evidence type="ECO:0000256" key="1">
    <source>
        <dbReference type="ARBA" id="ARBA00004871"/>
    </source>
</evidence>
<keyword evidence="6 8" id="KW-0057">Aromatic amino acid biosynthesis</keyword>
<reference evidence="11 12" key="1">
    <citation type="journal article" date="2019" name="Int. J. Syst. Evol. Microbiol.">
        <title>The Global Catalogue of Microorganisms (GCM) 10K type strain sequencing project: providing services to taxonomists for standard genome sequencing and annotation.</title>
        <authorList>
            <consortium name="The Broad Institute Genomics Platform"/>
            <consortium name="The Broad Institute Genome Sequencing Center for Infectious Disease"/>
            <person name="Wu L."/>
            <person name="Ma J."/>
        </authorList>
    </citation>
    <scope>NUCLEOTIDE SEQUENCE [LARGE SCALE GENOMIC DNA]</scope>
    <source>
        <strain evidence="11 12">JCM 13476</strain>
    </source>
</reference>
<dbReference type="InterPro" id="IPR006151">
    <property type="entry name" value="Shikm_DH/Glu-tRNA_Rdtase"/>
</dbReference>
<comment type="similarity">
    <text evidence="8">Belongs to the shikimate dehydrogenase family.</text>
</comment>
<evidence type="ECO:0000256" key="3">
    <source>
        <dbReference type="ARBA" id="ARBA00022605"/>
    </source>
</evidence>
<sequence length="274" mass="27880">MSRITGAVKVGGVVGQPVSHSLSPVIHNAWLEAGGIDGAYVAFAPKDADGFAALVAAGRAGLIAGVNVTAPFKEQAFACADQVSHAAKLVSSANILAFRDGQVLADSSDGAGVIYALAEQAPALSLSGAHVVMLGAGGASRAAAGALLQAGARLTILNRTRQRAEDLAADLGAGVCVANDETVLETADLVINALSVRPEIDLASLPSHTVVMDMTYRPVVTPFLQAARDRGLIIVDGLAMLIGQAGAGFEAIYGLAPPLMDMRAILLKHLGQTQ</sequence>
<gene>
    <name evidence="8 11" type="primary">aroE</name>
    <name evidence="11" type="ORF">GCM10009093_05120</name>
</gene>
<keyword evidence="3 8" id="KW-0028">Amino-acid biosynthesis</keyword>
<evidence type="ECO:0000259" key="10">
    <source>
        <dbReference type="Pfam" id="PF08501"/>
    </source>
</evidence>
<dbReference type="PANTHER" id="PTHR21089">
    <property type="entry name" value="SHIKIMATE DEHYDROGENASE"/>
    <property type="match status" value="1"/>
</dbReference>
<keyword evidence="4 8" id="KW-0521">NADP</keyword>
<protein>
    <recommendedName>
        <fullName evidence="2 8">Shikimate dehydrogenase (NADP(+))</fullName>
        <shortName evidence="8">SDH</shortName>
        <ecNumber evidence="2 8">1.1.1.25</ecNumber>
    </recommendedName>
</protein>
<evidence type="ECO:0000256" key="5">
    <source>
        <dbReference type="ARBA" id="ARBA00023002"/>
    </source>
</evidence>
<evidence type="ECO:0000259" key="9">
    <source>
        <dbReference type="Pfam" id="PF01488"/>
    </source>
</evidence>
<feature type="domain" description="Shikimate dehydrogenase substrate binding N-terminal" evidence="10">
    <location>
        <begin position="13"/>
        <end position="95"/>
    </location>
</feature>
<comment type="subunit">
    <text evidence="8">Homodimer.</text>
</comment>
<feature type="binding site" evidence="8">
    <location>
        <begin position="21"/>
        <end position="23"/>
    </location>
    <ligand>
        <name>shikimate</name>
        <dbReference type="ChEBI" id="CHEBI:36208"/>
    </ligand>
</feature>
<dbReference type="HAMAP" id="MF_00222">
    <property type="entry name" value="Shikimate_DH_AroE"/>
    <property type="match status" value="1"/>
</dbReference>
<dbReference type="InterPro" id="IPR011342">
    <property type="entry name" value="Shikimate_DH"/>
</dbReference>
<dbReference type="Gene3D" id="3.40.50.10860">
    <property type="entry name" value="Leucine Dehydrogenase, chain A, domain 1"/>
    <property type="match status" value="1"/>
</dbReference>
<dbReference type="NCBIfam" id="TIGR00507">
    <property type="entry name" value="aroE"/>
    <property type="match status" value="1"/>
</dbReference>
<keyword evidence="5 8" id="KW-0560">Oxidoreductase</keyword>
<feature type="binding site" evidence="8">
    <location>
        <position position="214"/>
    </location>
    <ligand>
        <name>NADP(+)</name>
        <dbReference type="ChEBI" id="CHEBI:58349"/>
    </ligand>
</feature>
<dbReference type="Pfam" id="PF01488">
    <property type="entry name" value="Shikimate_DH"/>
    <property type="match status" value="1"/>
</dbReference>
<evidence type="ECO:0000256" key="6">
    <source>
        <dbReference type="ARBA" id="ARBA00023141"/>
    </source>
</evidence>
<proteinExistence type="inferred from homology"/>
<dbReference type="SUPFAM" id="SSF53223">
    <property type="entry name" value="Aminoacid dehydrogenase-like, N-terminal domain"/>
    <property type="match status" value="1"/>
</dbReference>
<feature type="domain" description="Quinate/shikimate 5-dehydrogenase/glutamyl-tRNA reductase" evidence="9">
    <location>
        <begin position="119"/>
        <end position="196"/>
    </location>
</feature>
<evidence type="ECO:0000256" key="7">
    <source>
        <dbReference type="ARBA" id="ARBA00049442"/>
    </source>
</evidence>
<evidence type="ECO:0000256" key="8">
    <source>
        <dbReference type="HAMAP-Rule" id="MF_00222"/>
    </source>
</evidence>
<accession>A0ABN0Y2N8</accession>
<feature type="active site" description="Proton acceptor" evidence="8">
    <location>
        <position position="73"/>
    </location>
</feature>
<dbReference type="EC" id="1.1.1.25" evidence="2 8"/>
<comment type="function">
    <text evidence="8">Involved in the biosynthesis of the chorismate, which leads to the biosynthesis of aromatic amino acids. Catalyzes the reversible NADPH linked reduction of 3-dehydroshikimate (DHSA) to yield shikimate (SA).</text>
</comment>
<evidence type="ECO:0000256" key="2">
    <source>
        <dbReference type="ARBA" id="ARBA00012962"/>
    </source>
</evidence>
<comment type="caution">
    <text evidence="8">Lacks conserved residue(s) required for the propagation of feature annotation.</text>
</comment>
<dbReference type="Pfam" id="PF08501">
    <property type="entry name" value="Shikimate_dh_N"/>
    <property type="match status" value="1"/>
</dbReference>
<organism evidence="11 12">
    <name type="scientific">Brevundimonas terrae</name>
    <dbReference type="NCBI Taxonomy" id="363631"/>
    <lineage>
        <taxon>Bacteria</taxon>
        <taxon>Pseudomonadati</taxon>
        <taxon>Pseudomonadota</taxon>
        <taxon>Alphaproteobacteria</taxon>
        <taxon>Caulobacterales</taxon>
        <taxon>Caulobacteraceae</taxon>
        <taxon>Brevundimonas</taxon>
    </lineage>
</organism>
<dbReference type="RefSeq" id="WP_167175650.1">
    <property type="nucleotide sequence ID" value="NZ_BAAAEJ010000003.1"/>
</dbReference>
<comment type="pathway">
    <text evidence="1 8">Metabolic intermediate biosynthesis; chorismate biosynthesis; chorismate from D-erythrose 4-phosphate and phosphoenolpyruvate: step 4/7.</text>
</comment>
<feature type="binding site" evidence="8">
    <location>
        <begin position="158"/>
        <end position="163"/>
    </location>
    <ligand>
        <name>NADP(+)</name>
        <dbReference type="ChEBI" id="CHEBI:58349"/>
    </ligand>
</feature>
<dbReference type="InterPro" id="IPR036291">
    <property type="entry name" value="NAD(P)-bd_dom_sf"/>
</dbReference>
<feature type="binding site" evidence="8">
    <location>
        <position position="237"/>
    </location>
    <ligand>
        <name>NADP(+)</name>
        <dbReference type="ChEBI" id="CHEBI:58349"/>
    </ligand>
</feature>
<dbReference type="PANTHER" id="PTHR21089:SF1">
    <property type="entry name" value="BIFUNCTIONAL 3-DEHYDROQUINATE DEHYDRATASE_SHIKIMATE DEHYDROGENASE, CHLOROPLASTIC"/>
    <property type="match status" value="1"/>
</dbReference>
<dbReference type="InterPro" id="IPR022893">
    <property type="entry name" value="Shikimate_DH_fam"/>
</dbReference>
<feature type="binding site" evidence="8">
    <location>
        <position position="244"/>
    </location>
    <ligand>
        <name>shikimate</name>
        <dbReference type="ChEBI" id="CHEBI:36208"/>
    </ligand>
</feature>
<feature type="binding site" evidence="8">
    <location>
        <position position="216"/>
    </location>
    <ligand>
        <name>shikimate</name>
        <dbReference type="ChEBI" id="CHEBI:36208"/>
    </ligand>
</feature>
<dbReference type="EMBL" id="BAAAEJ010000003">
    <property type="protein sequence ID" value="GAA0381107.1"/>
    <property type="molecule type" value="Genomic_DNA"/>
</dbReference>
<feature type="binding site" evidence="8">
    <location>
        <position position="69"/>
    </location>
    <ligand>
        <name>shikimate</name>
        <dbReference type="ChEBI" id="CHEBI:36208"/>
    </ligand>
</feature>
<dbReference type="SUPFAM" id="SSF51735">
    <property type="entry name" value="NAD(P)-binding Rossmann-fold domains"/>
    <property type="match status" value="1"/>
</dbReference>
<dbReference type="Proteomes" id="UP001500791">
    <property type="component" value="Unassembled WGS sequence"/>
</dbReference>
<dbReference type="InterPro" id="IPR046346">
    <property type="entry name" value="Aminoacid_DH-like_N_sf"/>
</dbReference>
<dbReference type="InterPro" id="IPR013708">
    <property type="entry name" value="Shikimate_DH-bd_N"/>
</dbReference>